<keyword evidence="7" id="KW-1185">Reference proteome</keyword>
<feature type="domain" description="CRC" evidence="5">
    <location>
        <begin position="721"/>
        <end position="880"/>
    </location>
</feature>
<gene>
    <name evidence="6" type="ORF">PHYPSEUDO_002208</name>
</gene>
<dbReference type="AlphaFoldDB" id="A0A8T1VTQ3"/>
<comment type="caution">
    <text evidence="6">The sequence shown here is derived from an EMBL/GenBank/DDBJ whole genome shotgun (WGS) entry which is preliminary data.</text>
</comment>
<organism evidence="6 7">
    <name type="scientific">Phytophthora pseudosyringae</name>
    <dbReference type="NCBI Taxonomy" id="221518"/>
    <lineage>
        <taxon>Eukaryota</taxon>
        <taxon>Sar</taxon>
        <taxon>Stramenopiles</taxon>
        <taxon>Oomycota</taxon>
        <taxon>Peronosporomycetes</taxon>
        <taxon>Peronosporales</taxon>
        <taxon>Peronosporaceae</taxon>
        <taxon>Phytophthora</taxon>
    </lineage>
</organism>
<dbReference type="Proteomes" id="UP000694044">
    <property type="component" value="Unassembled WGS sequence"/>
</dbReference>
<evidence type="ECO:0000256" key="2">
    <source>
        <dbReference type="ARBA" id="ARBA00007267"/>
    </source>
</evidence>
<feature type="compositionally biased region" description="Polar residues" evidence="4">
    <location>
        <begin position="46"/>
        <end position="55"/>
    </location>
</feature>
<proteinExistence type="inferred from homology"/>
<feature type="compositionally biased region" description="Polar residues" evidence="4">
    <location>
        <begin position="973"/>
        <end position="982"/>
    </location>
</feature>
<dbReference type="Pfam" id="PF12937">
    <property type="entry name" value="F-box-like"/>
    <property type="match status" value="1"/>
</dbReference>
<evidence type="ECO:0000259" key="5">
    <source>
        <dbReference type="PROSITE" id="PS51634"/>
    </source>
</evidence>
<dbReference type="PROSITE" id="PS51634">
    <property type="entry name" value="CRC"/>
    <property type="match status" value="1"/>
</dbReference>
<evidence type="ECO:0000256" key="4">
    <source>
        <dbReference type="SAM" id="MobiDB-lite"/>
    </source>
</evidence>
<reference evidence="6" key="1">
    <citation type="submission" date="2021-02" db="EMBL/GenBank/DDBJ databases">
        <authorList>
            <person name="Palmer J.M."/>
        </authorList>
    </citation>
    <scope>NUCLEOTIDE SEQUENCE</scope>
    <source>
        <strain evidence="6">SCRP734</strain>
    </source>
</reference>
<dbReference type="GO" id="GO:0005634">
    <property type="term" value="C:nucleus"/>
    <property type="evidence" value="ECO:0007669"/>
    <property type="project" value="UniProtKB-SubCell"/>
</dbReference>
<name>A0A8T1VTQ3_9STRA</name>
<feature type="compositionally biased region" description="Low complexity" evidence="4">
    <location>
        <begin position="65"/>
        <end position="78"/>
    </location>
</feature>
<comment type="subcellular location">
    <subcellularLocation>
        <location evidence="1">Nucleus</location>
    </subcellularLocation>
</comment>
<keyword evidence="3" id="KW-0539">Nucleus</keyword>
<comment type="similarity">
    <text evidence="2">Belongs to the lin-54 family.</text>
</comment>
<dbReference type="SMART" id="SM01114">
    <property type="entry name" value="CXC"/>
    <property type="match status" value="2"/>
</dbReference>
<dbReference type="InterPro" id="IPR001810">
    <property type="entry name" value="F-box_dom"/>
</dbReference>
<feature type="region of interest" description="Disordered" evidence="4">
    <location>
        <begin position="522"/>
        <end position="545"/>
    </location>
</feature>
<feature type="region of interest" description="Disordered" evidence="4">
    <location>
        <begin position="236"/>
        <end position="258"/>
    </location>
</feature>
<protein>
    <recommendedName>
        <fullName evidence="5">CRC domain-containing protein</fullName>
    </recommendedName>
</protein>
<feature type="compositionally biased region" description="Low complexity" evidence="4">
    <location>
        <begin position="14"/>
        <end position="40"/>
    </location>
</feature>
<evidence type="ECO:0000313" key="7">
    <source>
        <dbReference type="Proteomes" id="UP000694044"/>
    </source>
</evidence>
<accession>A0A8T1VTQ3</accession>
<dbReference type="InterPro" id="IPR005172">
    <property type="entry name" value="CRC"/>
</dbReference>
<dbReference type="PANTHER" id="PTHR12446:SF34">
    <property type="entry name" value="PROTEIN LIN-54 HOMOLOG"/>
    <property type="match status" value="1"/>
</dbReference>
<feature type="region of interest" description="Disordered" evidence="4">
    <location>
        <begin position="1"/>
        <end position="107"/>
    </location>
</feature>
<feature type="region of interest" description="Disordered" evidence="4">
    <location>
        <begin position="471"/>
        <end position="490"/>
    </location>
</feature>
<feature type="compositionally biased region" description="Low complexity" evidence="4">
    <location>
        <begin position="526"/>
        <end position="537"/>
    </location>
</feature>
<dbReference type="InterPro" id="IPR028307">
    <property type="entry name" value="Lin-54_fam"/>
</dbReference>
<dbReference type="EMBL" id="JAGDFM010000137">
    <property type="protein sequence ID" value="KAG7384822.1"/>
    <property type="molecule type" value="Genomic_DNA"/>
</dbReference>
<dbReference type="OrthoDB" id="6283463at2759"/>
<dbReference type="GO" id="GO:0006355">
    <property type="term" value="P:regulation of DNA-templated transcription"/>
    <property type="evidence" value="ECO:0007669"/>
    <property type="project" value="TreeGrafter"/>
</dbReference>
<evidence type="ECO:0000256" key="1">
    <source>
        <dbReference type="ARBA" id="ARBA00004123"/>
    </source>
</evidence>
<dbReference type="Pfam" id="PF03638">
    <property type="entry name" value="TCR"/>
    <property type="match status" value="2"/>
</dbReference>
<feature type="compositionally biased region" description="Basic and acidic residues" evidence="4">
    <location>
        <begin position="371"/>
        <end position="382"/>
    </location>
</feature>
<dbReference type="InterPro" id="IPR033467">
    <property type="entry name" value="Tesmin/TSO1-like_CXC"/>
</dbReference>
<sequence>MGVSSPKCAEQSDAAAPAPNKQAADPLHPATDAPAADQTPICPASATKSAPNSGEQVPDYNEVKTQVQAATEAETTQPEPEPERATNPQQAQTPERDEALSVISSDVSPHDSDFDFLQFNSDAGFSLLTPSPHRRGFTGSSLGVEMVAGPLTSPPLSSRGSSAACSPSRFFKSPLVTRPKSAAKMAQRRTIVPIRLLEAIDSLSQQEEKVAAPTTKEEEEAATAAVPDKVEIKVRGDAVRPRKASTSFTPPRTPSPSARQQLLSRRLKDVFDRTDDDEEREIIRGTLKSPAVSGRRVDASASLLDADDIQCVPSGLMTSPSELDSFFSFANSLSPLMPAEEFDNSFMSVRLSPLVSLSSYELPKLLPPFPEQEHNGDQKKCPPTDVHGGTPLILKTPNNKPKNKRGLSSAGSLAGGGISAPGSANGEASPNLFSESFPNIQASTSATPGKDERSKLGGHSVMKMKLHTSFGASSSSLDSHPTREIQAINNSLKRKKYIRRRKADEKRQHASSNNVQRKLLQTPVKAAASPRSATRSPLHPWNGQTAEDYQFKTPKPRKLAPSHQHAAKLAADAFMETPLSPPVVRRLIPVTEPTRAPTTPVSSKKKRTLAQCVSMPSSMANISGLKVRKSTLGIRQAVTLAITPAKQIKREMTATTPAQYSKLTPQINPTRGASGMPAFDSSMLKTPTPVGSATSLTMSLQSASKAPLGPALMVVPAQVAKKAPCNCKKSKCLKLYCECFASGGYCDESCNCLDCANTTATEDIRQQAIASRLEKNPNAFKPKIGATPTVVTLAPGGDHRLSVGTSGGRRASPGTFLSPPGQLSFQQQQLLSAGMVATKMHKHGCHCKKSACQKKYCECFQAGVPCGENCRCIDCKNQTPCVAHANGVATAGSVVGGTPSRIANELDETFVSPVLQGVRKRMRIDRETWKKDFSSPFEASPGRTELLQSRLSKATSNSGGTPLSVRVRAVPFTSPSTPQVTGRTGAKRPRGMSPVRGEAEEQRGGGGSTGAPHNLMLLKERELQQFAFGDKIGQMVGKVALSAVARSSAGADRVFVLPLFGASLPPLESGVSAKIFRFLTNADLHNASLVSHLWNQVALGDTVWDHANFVPTQANVAAARRSREQRTVETPLIKLEPSVGGSRSTRRRTVTIKREPNLAVLSALR</sequence>
<evidence type="ECO:0000313" key="6">
    <source>
        <dbReference type="EMBL" id="KAG7384822.1"/>
    </source>
</evidence>
<evidence type="ECO:0000256" key="3">
    <source>
        <dbReference type="ARBA" id="ARBA00023242"/>
    </source>
</evidence>
<feature type="region of interest" description="Disordered" evidence="4">
    <location>
        <begin position="368"/>
        <end position="435"/>
    </location>
</feature>
<feature type="region of interest" description="Disordered" evidence="4">
    <location>
        <begin position="973"/>
        <end position="1011"/>
    </location>
</feature>
<dbReference type="PANTHER" id="PTHR12446">
    <property type="entry name" value="TESMIN/TSO1-RELATED"/>
    <property type="match status" value="1"/>
</dbReference>